<comment type="caution">
    <text evidence="1">The sequence shown here is derived from an EMBL/GenBank/DDBJ whole genome shotgun (WGS) entry which is preliminary data.</text>
</comment>
<dbReference type="EMBL" id="JRES01001097">
    <property type="protein sequence ID" value="KNC25567.1"/>
    <property type="molecule type" value="Genomic_DNA"/>
</dbReference>
<evidence type="ECO:0000313" key="2">
    <source>
        <dbReference type="Proteomes" id="UP000037069"/>
    </source>
</evidence>
<keyword evidence="2" id="KW-1185">Reference proteome</keyword>
<evidence type="ECO:0000313" key="1">
    <source>
        <dbReference type="EMBL" id="KNC25567.1"/>
    </source>
</evidence>
<accession>A0A0L0BZS1</accession>
<dbReference type="Proteomes" id="UP000037069">
    <property type="component" value="Unassembled WGS sequence"/>
</dbReference>
<sequence length="65" mass="7308">MSENVDTELLVNCTILAVKRFELTSIVNTSQLNNLNRSDIIGLLSGIIENRDNLESINDAKKLYK</sequence>
<name>A0A0L0BZS1_LUCCU</name>
<reference evidence="1 2" key="1">
    <citation type="journal article" date="2015" name="Nat. Commun.">
        <title>Lucilia cuprina genome unlocks parasitic fly biology to underpin future interventions.</title>
        <authorList>
            <person name="Anstead C.A."/>
            <person name="Korhonen P.K."/>
            <person name="Young N.D."/>
            <person name="Hall R.S."/>
            <person name="Jex A.R."/>
            <person name="Murali S.C."/>
            <person name="Hughes D.S."/>
            <person name="Lee S.F."/>
            <person name="Perry T."/>
            <person name="Stroehlein A.J."/>
            <person name="Ansell B.R."/>
            <person name="Breugelmans B."/>
            <person name="Hofmann A."/>
            <person name="Qu J."/>
            <person name="Dugan S."/>
            <person name="Lee S.L."/>
            <person name="Chao H."/>
            <person name="Dinh H."/>
            <person name="Han Y."/>
            <person name="Doddapaneni H.V."/>
            <person name="Worley K.C."/>
            <person name="Muzny D.M."/>
            <person name="Ioannidis P."/>
            <person name="Waterhouse R.M."/>
            <person name="Zdobnov E.M."/>
            <person name="James P.J."/>
            <person name="Bagnall N.H."/>
            <person name="Kotze A.C."/>
            <person name="Gibbs R.A."/>
            <person name="Richards S."/>
            <person name="Batterham P."/>
            <person name="Gasser R.B."/>
        </authorList>
    </citation>
    <scope>NUCLEOTIDE SEQUENCE [LARGE SCALE GENOMIC DNA]</scope>
    <source>
        <strain evidence="1 2">LS</strain>
        <tissue evidence="1">Full body</tissue>
    </source>
</reference>
<protein>
    <submittedName>
        <fullName evidence="1">Tachykinin-like peptides receptor 86C</fullName>
    </submittedName>
</protein>
<keyword evidence="1" id="KW-0675">Receptor</keyword>
<organism evidence="1 2">
    <name type="scientific">Lucilia cuprina</name>
    <name type="common">Green bottle fly</name>
    <name type="synonym">Australian sheep blowfly</name>
    <dbReference type="NCBI Taxonomy" id="7375"/>
    <lineage>
        <taxon>Eukaryota</taxon>
        <taxon>Metazoa</taxon>
        <taxon>Ecdysozoa</taxon>
        <taxon>Arthropoda</taxon>
        <taxon>Hexapoda</taxon>
        <taxon>Insecta</taxon>
        <taxon>Pterygota</taxon>
        <taxon>Neoptera</taxon>
        <taxon>Endopterygota</taxon>
        <taxon>Diptera</taxon>
        <taxon>Brachycera</taxon>
        <taxon>Muscomorpha</taxon>
        <taxon>Oestroidea</taxon>
        <taxon>Calliphoridae</taxon>
        <taxon>Luciliinae</taxon>
        <taxon>Lucilia</taxon>
    </lineage>
</organism>
<gene>
    <name evidence="1" type="ORF">FF38_12988</name>
</gene>
<proteinExistence type="predicted"/>
<dbReference type="AlphaFoldDB" id="A0A0L0BZS1"/>